<dbReference type="AlphaFoldDB" id="A0A0X8HSH1"/>
<dbReference type="GO" id="GO:0070534">
    <property type="term" value="P:protein K63-linked ubiquitination"/>
    <property type="evidence" value="ECO:0007669"/>
    <property type="project" value="UniProtKB-UniRule"/>
</dbReference>
<dbReference type="SUPFAM" id="SSF82171">
    <property type="entry name" value="DPP6 N-terminal domain-like"/>
    <property type="match status" value="1"/>
</dbReference>
<dbReference type="EC" id="2.3.2.27" evidence="14"/>
<dbReference type="InterPro" id="IPR055340">
    <property type="entry name" value="RING-Ubox_PRP19"/>
</dbReference>
<keyword evidence="12 14" id="KW-0234">DNA repair</keyword>
<dbReference type="STRING" id="45286.A0A0X8HSH1"/>
<keyword evidence="4" id="KW-0853">WD repeat</keyword>
<dbReference type="GO" id="GO:0006281">
    <property type="term" value="P:DNA repair"/>
    <property type="evidence" value="ECO:0007669"/>
    <property type="project" value="UniProtKB-KW"/>
</dbReference>
<evidence type="ECO:0000256" key="11">
    <source>
        <dbReference type="ARBA" id="ARBA00023187"/>
    </source>
</evidence>
<evidence type="ECO:0000256" key="5">
    <source>
        <dbReference type="ARBA" id="ARBA00022664"/>
    </source>
</evidence>
<dbReference type="EMBL" id="CP014245">
    <property type="protein sequence ID" value="AMD21026.1"/>
    <property type="molecule type" value="Genomic_DNA"/>
</dbReference>
<comment type="catalytic activity">
    <reaction evidence="14">
        <text>S-ubiquitinyl-[E2 ubiquitin-conjugating enzyme]-L-cysteine + [acceptor protein]-L-lysine = [E2 ubiquitin-conjugating enzyme]-L-cysteine + N(6)-ubiquitinyl-[acceptor protein]-L-lysine.</text>
        <dbReference type="EC" id="2.3.2.27"/>
    </reaction>
</comment>
<evidence type="ECO:0000256" key="6">
    <source>
        <dbReference type="ARBA" id="ARBA00022679"/>
    </source>
</evidence>
<evidence type="ECO:0000259" key="16">
    <source>
        <dbReference type="PROSITE" id="PS51698"/>
    </source>
</evidence>
<protein>
    <recommendedName>
        <fullName evidence="14">Pre-mRNA-processing factor 19</fullName>
        <ecNumber evidence="14">2.3.2.27</ecNumber>
    </recommendedName>
</protein>
<feature type="compositionally biased region" description="Low complexity" evidence="15">
    <location>
        <begin position="147"/>
        <end position="161"/>
    </location>
</feature>
<organism evidence="17 18">
    <name type="scientific">Eremothecium sinecaudum</name>
    <dbReference type="NCBI Taxonomy" id="45286"/>
    <lineage>
        <taxon>Eukaryota</taxon>
        <taxon>Fungi</taxon>
        <taxon>Dikarya</taxon>
        <taxon>Ascomycota</taxon>
        <taxon>Saccharomycotina</taxon>
        <taxon>Saccharomycetes</taxon>
        <taxon>Saccharomycetales</taxon>
        <taxon>Saccharomycetaceae</taxon>
        <taxon>Eremothecium</taxon>
    </lineage>
</organism>
<dbReference type="GO" id="GO:0005737">
    <property type="term" value="C:cytoplasm"/>
    <property type="evidence" value="ECO:0007669"/>
    <property type="project" value="TreeGrafter"/>
</dbReference>
<reference evidence="17 18" key="1">
    <citation type="submission" date="2016-01" db="EMBL/GenBank/DDBJ databases">
        <title>Genome sequence of the yeast Holleya sinecauda.</title>
        <authorList>
            <person name="Dietrich F.S."/>
        </authorList>
    </citation>
    <scope>NUCLEOTIDE SEQUENCE [LARGE SCALE GENOMIC DNA]</scope>
    <source>
        <strain evidence="17 18">ATCC 58844</strain>
    </source>
</reference>
<dbReference type="InterPro" id="IPR038959">
    <property type="entry name" value="Prp19"/>
</dbReference>
<dbReference type="Proteomes" id="UP000243052">
    <property type="component" value="Chromosome v"/>
</dbReference>
<evidence type="ECO:0000256" key="13">
    <source>
        <dbReference type="ARBA" id="ARBA00023242"/>
    </source>
</evidence>
<comment type="function">
    <text evidence="14">Ubiquitin-protein ligase which is mainly involved pre-mRNA splicing and DNA repair. Required for pre-mRNA splicing as component of the spliceosome.</text>
</comment>
<keyword evidence="7 14" id="KW-0747">Spliceosome</keyword>
<evidence type="ECO:0000313" key="18">
    <source>
        <dbReference type="Proteomes" id="UP000243052"/>
    </source>
</evidence>
<dbReference type="InterPro" id="IPR013083">
    <property type="entry name" value="Znf_RING/FYVE/PHD"/>
</dbReference>
<keyword evidence="6 14" id="KW-0808">Transferase</keyword>
<evidence type="ECO:0000256" key="15">
    <source>
        <dbReference type="SAM" id="MobiDB-lite"/>
    </source>
</evidence>
<dbReference type="GO" id="GO:0061630">
    <property type="term" value="F:ubiquitin protein ligase activity"/>
    <property type="evidence" value="ECO:0007669"/>
    <property type="project" value="UniProtKB-UniRule"/>
</dbReference>
<dbReference type="Pfam" id="PF08606">
    <property type="entry name" value="Prp19"/>
    <property type="match status" value="1"/>
</dbReference>
<sequence>MFCAISGKPPSVPALSPSSKCIFEKSLLEQYIDEHGTDPISKAPLTKEQIIEVSQTPQQYSLTNAVNSATLNSNYSIPNLLTTLRNEWDAVMLENFELRTQLDTCKKELSKALYRCDAAVRVAAKCTHERDELKHTLTQLTEAIGESPNNGTGESTGNENPTPAPPQLPADLINHMVEQSQEHVNATKHLAKAKAITVKRLVPELEQDDPRSNDTMFHVTKVSTNRLVDTTCRIACVVDASGHRLISNNKIITLEGIPNDARVIHPISNDQLVFSSDTTTGIYDVPSGKLSTFSTADPAISINYNPNIAGDYFVSLSRNKCIYYTAIDGSKSFMLTDTRKLSPEGDLPNNINVHKDGLLIAVQITSNSLAIFSVSTPNEAPTIIPVDFSIKGESIVSYRFGPNGYWLYLHSAHEFHVYDLRKAAGTLALDKLIFESADIVRFDTDKTGKVIFLQMSDKKITSYTYVKAKSAFVEGATKEIEDLSDYMCMYYEEHDKKYLRLLRSSPDSPQNVVPMILRIE</sequence>
<dbReference type="OrthoDB" id="687049at2759"/>
<gene>
    <name evidence="17" type="ORF">AW171_hschr52959</name>
</gene>
<feature type="domain" description="U-box" evidence="16">
    <location>
        <begin position="1"/>
        <end position="67"/>
    </location>
</feature>
<keyword evidence="5 14" id="KW-0507">mRNA processing</keyword>
<keyword evidence="13 14" id="KW-0539">Nucleus</keyword>
<dbReference type="Gene3D" id="3.30.40.10">
    <property type="entry name" value="Zinc/RING finger domain, C3HC4 (zinc finger)"/>
    <property type="match status" value="1"/>
</dbReference>
<dbReference type="UniPathway" id="UPA00143"/>
<evidence type="ECO:0000313" key="17">
    <source>
        <dbReference type="EMBL" id="AMD21026.1"/>
    </source>
</evidence>
<comment type="subunit">
    <text evidence="14">Homotetramer.</text>
</comment>
<feature type="region of interest" description="Disordered" evidence="15">
    <location>
        <begin position="143"/>
        <end position="167"/>
    </location>
</feature>
<dbReference type="SUPFAM" id="SSF57850">
    <property type="entry name" value="RING/U-box"/>
    <property type="match status" value="1"/>
</dbReference>
<dbReference type="InterPro" id="IPR015943">
    <property type="entry name" value="WD40/YVTN_repeat-like_dom_sf"/>
</dbReference>
<dbReference type="SMART" id="SM00504">
    <property type="entry name" value="Ubox"/>
    <property type="match status" value="1"/>
</dbReference>
<keyword evidence="8" id="KW-0677">Repeat</keyword>
<comment type="subcellular location">
    <subcellularLocation>
        <location evidence="1 14">Nucleus</location>
    </subcellularLocation>
</comment>
<comment type="pathway">
    <text evidence="2 14">Protein modification; protein ubiquitination.</text>
</comment>
<dbReference type="PANTHER" id="PTHR43995:SF1">
    <property type="entry name" value="PRE-MRNA-PROCESSING FACTOR 19"/>
    <property type="match status" value="1"/>
</dbReference>
<dbReference type="GO" id="GO:0071006">
    <property type="term" value="C:U2-type catalytic step 1 spliceosome"/>
    <property type="evidence" value="ECO:0007669"/>
    <property type="project" value="TreeGrafter"/>
</dbReference>
<evidence type="ECO:0000256" key="12">
    <source>
        <dbReference type="ARBA" id="ARBA00023204"/>
    </source>
</evidence>
<evidence type="ECO:0000256" key="7">
    <source>
        <dbReference type="ARBA" id="ARBA00022728"/>
    </source>
</evidence>
<accession>A0A0X8HSH1</accession>
<dbReference type="InterPro" id="IPR003613">
    <property type="entry name" value="Ubox_domain"/>
</dbReference>
<evidence type="ECO:0000256" key="10">
    <source>
        <dbReference type="ARBA" id="ARBA00022786"/>
    </source>
</evidence>
<comment type="similarity">
    <text evidence="3 14">Belongs to the WD repeat PRP19 family.</text>
</comment>
<keyword evidence="9 14" id="KW-0227">DNA damage</keyword>
<dbReference type="PANTHER" id="PTHR43995">
    <property type="entry name" value="PRE-MRNA-PROCESSING FACTOR 19"/>
    <property type="match status" value="1"/>
</dbReference>
<evidence type="ECO:0000256" key="1">
    <source>
        <dbReference type="ARBA" id="ARBA00004123"/>
    </source>
</evidence>
<dbReference type="RefSeq" id="XP_017988022.1">
    <property type="nucleotide sequence ID" value="XM_018132697.1"/>
</dbReference>
<dbReference type="GO" id="GO:0000974">
    <property type="term" value="C:Prp19 complex"/>
    <property type="evidence" value="ECO:0007669"/>
    <property type="project" value="UniProtKB-UniRule"/>
</dbReference>
<keyword evidence="18" id="KW-1185">Reference proteome</keyword>
<dbReference type="InterPro" id="IPR013915">
    <property type="entry name" value="Prp19_cc"/>
</dbReference>
<dbReference type="GeneID" id="28724302"/>
<evidence type="ECO:0000256" key="8">
    <source>
        <dbReference type="ARBA" id="ARBA00022737"/>
    </source>
</evidence>
<keyword evidence="10 14" id="KW-0833">Ubl conjugation pathway</keyword>
<evidence type="ECO:0000256" key="3">
    <source>
        <dbReference type="ARBA" id="ARBA00006388"/>
    </source>
</evidence>
<dbReference type="PROSITE" id="PS51698">
    <property type="entry name" value="U_BOX"/>
    <property type="match status" value="1"/>
</dbReference>
<dbReference type="CDD" id="cd16656">
    <property type="entry name" value="RING-Ubox_PRP19"/>
    <property type="match status" value="1"/>
</dbReference>
<proteinExistence type="inferred from homology"/>
<evidence type="ECO:0000256" key="9">
    <source>
        <dbReference type="ARBA" id="ARBA00022763"/>
    </source>
</evidence>
<keyword evidence="11 14" id="KW-0508">mRNA splicing</keyword>
<evidence type="ECO:0000256" key="2">
    <source>
        <dbReference type="ARBA" id="ARBA00004906"/>
    </source>
</evidence>
<evidence type="ECO:0000256" key="4">
    <source>
        <dbReference type="ARBA" id="ARBA00022574"/>
    </source>
</evidence>
<evidence type="ECO:0000256" key="14">
    <source>
        <dbReference type="RuleBase" id="RU367101"/>
    </source>
</evidence>
<dbReference type="FunFam" id="3.30.40.10:FF:000027">
    <property type="entry name" value="Pre-mRNA-processing factor 19, putative"/>
    <property type="match status" value="1"/>
</dbReference>
<dbReference type="GO" id="GO:0000398">
    <property type="term" value="P:mRNA splicing, via spliceosome"/>
    <property type="evidence" value="ECO:0007669"/>
    <property type="project" value="InterPro"/>
</dbReference>
<name>A0A0X8HSH1_9SACH</name>
<dbReference type="Gene3D" id="2.130.10.10">
    <property type="entry name" value="YVTN repeat-like/Quinoprotein amine dehydrogenase"/>
    <property type="match status" value="1"/>
</dbReference>